<name>A0A9N9CGV9_9GLOM</name>
<dbReference type="EMBL" id="CAJVPK010001845">
    <property type="protein sequence ID" value="CAG8599923.1"/>
    <property type="molecule type" value="Genomic_DNA"/>
</dbReference>
<protein>
    <submittedName>
        <fullName evidence="1">2428_t:CDS:1</fullName>
    </submittedName>
</protein>
<accession>A0A9N9CGV9</accession>
<keyword evidence="2" id="KW-1185">Reference proteome</keyword>
<gene>
    <name evidence="1" type="ORF">DEBURN_LOCUS9466</name>
</gene>
<dbReference type="AlphaFoldDB" id="A0A9N9CGV9"/>
<proteinExistence type="predicted"/>
<dbReference type="Proteomes" id="UP000789706">
    <property type="component" value="Unassembled WGS sequence"/>
</dbReference>
<organism evidence="1 2">
    <name type="scientific">Diversispora eburnea</name>
    <dbReference type="NCBI Taxonomy" id="1213867"/>
    <lineage>
        <taxon>Eukaryota</taxon>
        <taxon>Fungi</taxon>
        <taxon>Fungi incertae sedis</taxon>
        <taxon>Mucoromycota</taxon>
        <taxon>Glomeromycotina</taxon>
        <taxon>Glomeromycetes</taxon>
        <taxon>Diversisporales</taxon>
        <taxon>Diversisporaceae</taxon>
        <taxon>Diversispora</taxon>
    </lineage>
</organism>
<reference evidence="1" key="1">
    <citation type="submission" date="2021-06" db="EMBL/GenBank/DDBJ databases">
        <authorList>
            <person name="Kallberg Y."/>
            <person name="Tangrot J."/>
            <person name="Rosling A."/>
        </authorList>
    </citation>
    <scope>NUCLEOTIDE SEQUENCE</scope>
    <source>
        <strain evidence="1">AZ414A</strain>
    </source>
</reference>
<evidence type="ECO:0000313" key="1">
    <source>
        <dbReference type="EMBL" id="CAG8599923.1"/>
    </source>
</evidence>
<evidence type="ECO:0000313" key="2">
    <source>
        <dbReference type="Proteomes" id="UP000789706"/>
    </source>
</evidence>
<comment type="caution">
    <text evidence="1">The sequence shown here is derived from an EMBL/GenBank/DDBJ whole genome shotgun (WGS) entry which is preliminary data.</text>
</comment>
<sequence length="45" mass="5572">TKTREDRFIREETDKDIDQFKEEDMKKDDLVDVDIDNEIFHKEIE</sequence>
<feature type="non-terminal residue" evidence="1">
    <location>
        <position position="1"/>
    </location>
</feature>